<dbReference type="AlphaFoldDB" id="A0AA88IV92"/>
<evidence type="ECO:0000313" key="2">
    <source>
        <dbReference type="Proteomes" id="UP001187192"/>
    </source>
</evidence>
<accession>A0AA88IV92</accession>
<organism evidence="1 2">
    <name type="scientific">Ficus carica</name>
    <name type="common">Common fig</name>
    <dbReference type="NCBI Taxonomy" id="3494"/>
    <lineage>
        <taxon>Eukaryota</taxon>
        <taxon>Viridiplantae</taxon>
        <taxon>Streptophyta</taxon>
        <taxon>Embryophyta</taxon>
        <taxon>Tracheophyta</taxon>
        <taxon>Spermatophyta</taxon>
        <taxon>Magnoliopsida</taxon>
        <taxon>eudicotyledons</taxon>
        <taxon>Gunneridae</taxon>
        <taxon>Pentapetalae</taxon>
        <taxon>rosids</taxon>
        <taxon>fabids</taxon>
        <taxon>Rosales</taxon>
        <taxon>Moraceae</taxon>
        <taxon>Ficeae</taxon>
        <taxon>Ficus</taxon>
    </lineage>
</organism>
<proteinExistence type="predicted"/>
<sequence length="99" mass="11457">MKNFLWTGNIEKRKLVTAAWEKTCLPEKEGGLGVRSLEYTNAAFLKKLVWRVLSEDSLMADFMRKKCVKGSRQIKTGPVTFSIWPYVRDHYCALLEESI</sequence>
<protein>
    <submittedName>
        <fullName evidence="1">Uncharacterized protein</fullName>
    </submittedName>
</protein>
<comment type="caution">
    <text evidence="1">The sequence shown here is derived from an EMBL/GenBank/DDBJ whole genome shotgun (WGS) entry which is preliminary data.</text>
</comment>
<dbReference type="EMBL" id="BTGU01000078">
    <property type="protein sequence ID" value="GMN58413.1"/>
    <property type="molecule type" value="Genomic_DNA"/>
</dbReference>
<evidence type="ECO:0000313" key="1">
    <source>
        <dbReference type="EMBL" id="GMN58413.1"/>
    </source>
</evidence>
<gene>
    <name evidence="1" type="ORF">TIFTF001_027513</name>
</gene>
<name>A0AA88IV92_FICCA</name>
<keyword evidence="2" id="KW-1185">Reference proteome</keyword>
<dbReference type="Proteomes" id="UP001187192">
    <property type="component" value="Unassembled WGS sequence"/>
</dbReference>
<reference evidence="1" key="1">
    <citation type="submission" date="2023-07" db="EMBL/GenBank/DDBJ databases">
        <title>draft genome sequence of fig (Ficus carica).</title>
        <authorList>
            <person name="Takahashi T."/>
            <person name="Nishimura K."/>
        </authorList>
    </citation>
    <scope>NUCLEOTIDE SEQUENCE</scope>
</reference>